<evidence type="ECO:0000313" key="3">
    <source>
        <dbReference type="Proteomes" id="UP000002664"/>
    </source>
</evidence>
<evidence type="ECO:0000313" key="2">
    <source>
        <dbReference type="EMBL" id="ADX84561.1"/>
    </source>
</evidence>
<evidence type="ECO:0000256" key="1">
    <source>
        <dbReference type="SAM" id="Phobius"/>
    </source>
</evidence>
<reference evidence="2 3" key="1">
    <citation type="journal article" date="2011" name="J. Bacteriol.">
        <title>Genome analyses of icelandic strains of Sulfolobus islandicus, model organisms for genetic and virus-host interaction studies.</title>
        <authorList>
            <person name="Guo L."/>
            <person name="Brugger K."/>
            <person name="Liu C."/>
            <person name="Shah S.A."/>
            <person name="Zheng H."/>
            <person name="Zhu Y."/>
            <person name="Wang S."/>
            <person name="Lillestol R.K."/>
            <person name="Chen L."/>
            <person name="Frank J."/>
            <person name="Prangishvili D."/>
            <person name="Paulin L."/>
            <person name="She Q."/>
            <person name="Huang L."/>
            <person name="Garrett R.A."/>
        </authorList>
    </citation>
    <scope>NUCLEOTIDE SEQUENCE [LARGE SCALE GENOMIC DNA]</scope>
    <source>
        <strain evidence="2 3">REY15A</strain>
    </source>
</reference>
<keyword evidence="1" id="KW-0812">Transmembrane</keyword>
<organism evidence="2 3">
    <name type="scientific">Saccharolobus islandicus (strain REY15A)</name>
    <name type="common">Sulfolobus islandicus</name>
    <dbReference type="NCBI Taxonomy" id="930945"/>
    <lineage>
        <taxon>Archaea</taxon>
        <taxon>Thermoproteota</taxon>
        <taxon>Thermoprotei</taxon>
        <taxon>Sulfolobales</taxon>
        <taxon>Sulfolobaceae</taxon>
        <taxon>Saccharolobus</taxon>
    </lineage>
</organism>
<keyword evidence="1" id="KW-1133">Transmembrane helix</keyword>
<protein>
    <submittedName>
        <fullName evidence="2">Uncharacterized protein</fullName>
    </submittedName>
</protein>
<dbReference type="HOGENOM" id="CLU_194247_0_0_2"/>
<keyword evidence="3" id="KW-1185">Reference proteome</keyword>
<gene>
    <name evidence="2" type="ordered locus">SiRe_0474</name>
</gene>
<dbReference type="AlphaFoldDB" id="F0NGZ3"/>
<dbReference type="Proteomes" id="UP000002664">
    <property type="component" value="Chromosome"/>
</dbReference>
<name>F0NGZ3_SACI5</name>
<sequence length="84" mass="9684">MHCSIWKYQSINFSEILTVPRSIGWGLLVTLPIIMIIYCFYPDHYLLYDIVLDGILVGPSHMLLDVFTEREFMLRGMGSGKDSL</sequence>
<keyword evidence="1" id="KW-0472">Membrane</keyword>
<accession>F0NGZ3</accession>
<dbReference type="Pfam" id="PF06939">
    <property type="entry name" value="DUF1286"/>
    <property type="match status" value="1"/>
</dbReference>
<proteinExistence type="predicted"/>
<dbReference type="eggNOG" id="arCOG05320">
    <property type="taxonomic scope" value="Archaea"/>
</dbReference>
<dbReference type="KEGG" id="sir:SiRe_0474"/>
<feature type="transmembrane region" description="Helical" evidence="1">
    <location>
        <begin position="23"/>
        <end position="41"/>
    </location>
</feature>
<dbReference type="EMBL" id="CP002425">
    <property type="protein sequence ID" value="ADX84561.1"/>
    <property type="molecule type" value="Genomic_DNA"/>
</dbReference>
<dbReference type="InterPro" id="IPR009705">
    <property type="entry name" value="DUF1286"/>
</dbReference>